<dbReference type="Proteomes" id="UP000248423">
    <property type="component" value="Unassembled WGS sequence"/>
</dbReference>
<protein>
    <submittedName>
        <fullName evidence="1">Uncharacterized protein</fullName>
    </submittedName>
</protein>
<reference evidence="1 2" key="1">
    <citation type="submission" date="2018-02" db="EMBL/GenBank/DDBJ databases">
        <title>The genomes of Aspergillus section Nigri reveals drivers in fungal speciation.</title>
        <authorList>
            <consortium name="DOE Joint Genome Institute"/>
            <person name="Vesth T.C."/>
            <person name="Nybo J."/>
            <person name="Theobald S."/>
            <person name="Brandl J."/>
            <person name="Frisvad J.C."/>
            <person name="Nielsen K.F."/>
            <person name="Lyhne E.K."/>
            <person name="Kogle M.E."/>
            <person name="Kuo A."/>
            <person name="Riley R."/>
            <person name="Clum A."/>
            <person name="Nolan M."/>
            <person name="Lipzen A."/>
            <person name="Salamov A."/>
            <person name="Henrissat B."/>
            <person name="Wiebenga A."/>
            <person name="De vries R.P."/>
            <person name="Grigoriev I.V."/>
            <person name="Mortensen U.H."/>
            <person name="Andersen M.R."/>
            <person name="Baker S.E."/>
        </authorList>
    </citation>
    <scope>NUCLEOTIDE SEQUENCE [LARGE SCALE GENOMIC DNA]</scope>
    <source>
        <strain evidence="1 2">CBS 121057</strain>
    </source>
</reference>
<gene>
    <name evidence="1" type="ORF">BO78DRAFT_105363</name>
</gene>
<evidence type="ECO:0000313" key="2">
    <source>
        <dbReference type="Proteomes" id="UP000248423"/>
    </source>
</evidence>
<name>A0A319EKH2_ASPSB</name>
<dbReference type="EMBL" id="KZ826344">
    <property type="protein sequence ID" value="PYI07168.1"/>
    <property type="molecule type" value="Genomic_DNA"/>
</dbReference>
<dbReference type="AlphaFoldDB" id="A0A319EKH2"/>
<evidence type="ECO:0000313" key="1">
    <source>
        <dbReference type="EMBL" id="PYI07168.1"/>
    </source>
</evidence>
<dbReference type="OrthoDB" id="4501829at2759"/>
<dbReference type="VEuPathDB" id="FungiDB:BO78DRAFT_105363"/>
<organism evidence="1 2">
    <name type="scientific">Aspergillus sclerotiicarbonarius (strain CBS 121057 / IBT 28362)</name>
    <dbReference type="NCBI Taxonomy" id="1448318"/>
    <lineage>
        <taxon>Eukaryota</taxon>
        <taxon>Fungi</taxon>
        <taxon>Dikarya</taxon>
        <taxon>Ascomycota</taxon>
        <taxon>Pezizomycotina</taxon>
        <taxon>Eurotiomycetes</taxon>
        <taxon>Eurotiomycetidae</taxon>
        <taxon>Eurotiales</taxon>
        <taxon>Aspergillaceae</taxon>
        <taxon>Aspergillus</taxon>
        <taxon>Aspergillus subgen. Circumdati</taxon>
    </lineage>
</organism>
<keyword evidence="2" id="KW-1185">Reference proteome</keyword>
<proteinExistence type="predicted"/>
<sequence>MLPAKSKRECAQAMHLLVEMKDDESLRRAKTNGRGDAAMKLARQDWLGRPQTAQPAQAPRVITIHERVIGFFSGYPRRSATYGSDFIRHQSAQ</sequence>
<accession>A0A319EKH2</accession>